<proteinExistence type="predicted"/>
<dbReference type="Pfam" id="PF26207">
    <property type="entry name" value="Phage_phiTE_015"/>
    <property type="match status" value="1"/>
</dbReference>
<dbReference type="Proteomes" id="UP001597304">
    <property type="component" value="Unassembled WGS sequence"/>
</dbReference>
<organism evidence="1 2">
    <name type="scientific">Ottowia flava</name>
    <dbReference type="NCBI Taxonomy" id="2675430"/>
    <lineage>
        <taxon>Bacteria</taxon>
        <taxon>Pseudomonadati</taxon>
        <taxon>Pseudomonadota</taxon>
        <taxon>Betaproteobacteria</taxon>
        <taxon>Burkholderiales</taxon>
        <taxon>Comamonadaceae</taxon>
        <taxon>Ottowia</taxon>
    </lineage>
</organism>
<reference evidence="2" key="1">
    <citation type="journal article" date="2019" name="Int. J. Syst. Evol. Microbiol.">
        <title>The Global Catalogue of Microorganisms (GCM) 10K type strain sequencing project: providing services to taxonomists for standard genome sequencing and annotation.</title>
        <authorList>
            <consortium name="The Broad Institute Genomics Platform"/>
            <consortium name="The Broad Institute Genome Sequencing Center for Infectious Disease"/>
            <person name="Wu L."/>
            <person name="Ma J."/>
        </authorList>
    </citation>
    <scope>NUCLEOTIDE SEQUENCE [LARGE SCALE GENOMIC DNA]</scope>
    <source>
        <strain evidence="2">LMG 29247</strain>
    </source>
</reference>
<comment type="caution">
    <text evidence="1">The sequence shown here is derived from an EMBL/GenBank/DDBJ whole genome shotgun (WGS) entry which is preliminary data.</text>
</comment>
<accession>A0ABW4KPL8</accession>
<name>A0ABW4KPL8_9BURK</name>
<sequence>MVTDTEALRAKFEAWFSGGFPRSVERNVDGEYKYMPADSAWRTYQAGHAAAKAETADVGEPAAWMAVVTHSRSQGPQAHFVSDAKLARQWDYNGVVDGEPCIVQPLFTAHQLAAAVAAAREKCAGIVNELRMECARRNMPESATMLWHAEDAIRAGAKEPSDG</sequence>
<evidence type="ECO:0000313" key="1">
    <source>
        <dbReference type="EMBL" id="MFD1709714.1"/>
    </source>
</evidence>
<keyword evidence="2" id="KW-1185">Reference proteome</keyword>
<dbReference type="InterPro" id="IPR058601">
    <property type="entry name" value="Phage_phiTE_015-like"/>
</dbReference>
<dbReference type="RefSeq" id="WP_147913396.1">
    <property type="nucleotide sequence ID" value="NZ_JBHUEJ010000008.1"/>
</dbReference>
<protein>
    <submittedName>
        <fullName evidence="1">Uncharacterized protein</fullName>
    </submittedName>
</protein>
<dbReference type="EMBL" id="JBHUEJ010000008">
    <property type="protein sequence ID" value="MFD1709714.1"/>
    <property type="molecule type" value="Genomic_DNA"/>
</dbReference>
<evidence type="ECO:0000313" key="2">
    <source>
        <dbReference type="Proteomes" id="UP001597304"/>
    </source>
</evidence>
<gene>
    <name evidence="1" type="ORF">ACFSF0_03795</name>
</gene>